<dbReference type="AlphaFoldDB" id="A0A162MUY5"/>
<dbReference type="Gene3D" id="3.40.30.10">
    <property type="entry name" value="Glutaredoxin"/>
    <property type="match status" value="1"/>
</dbReference>
<name>A0A162MUY5_9FIRM</name>
<dbReference type="EMBL" id="LOHZ01000020">
    <property type="protein sequence ID" value="KYO67777.1"/>
    <property type="molecule type" value="Genomic_DNA"/>
</dbReference>
<dbReference type="InterPro" id="IPR036249">
    <property type="entry name" value="Thioredoxin-like_sf"/>
</dbReference>
<keyword evidence="2" id="KW-1185">Reference proteome</keyword>
<protein>
    <recommendedName>
        <fullName evidence="3">NADH dehydrogenase subunit E</fullName>
    </recommendedName>
</protein>
<dbReference type="RefSeq" id="WP_068747595.1">
    <property type="nucleotide sequence ID" value="NZ_LOHZ01000020.1"/>
</dbReference>
<organism evidence="1 2">
    <name type="scientific">Thermovenabulum gondwanense</name>
    <dbReference type="NCBI Taxonomy" id="520767"/>
    <lineage>
        <taxon>Bacteria</taxon>
        <taxon>Bacillati</taxon>
        <taxon>Bacillota</taxon>
        <taxon>Clostridia</taxon>
        <taxon>Thermosediminibacterales</taxon>
        <taxon>Thermosediminibacteraceae</taxon>
        <taxon>Thermovenabulum</taxon>
    </lineage>
</organism>
<evidence type="ECO:0000313" key="1">
    <source>
        <dbReference type="EMBL" id="KYO67777.1"/>
    </source>
</evidence>
<dbReference type="OrthoDB" id="9807975at2"/>
<gene>
    <name evidence="1" type="ORF">ATZ99_04170</name>
</gene>
<dbReference type="CDD" id="cd02980">
    <property type="entry name" value="TRX_Fd_family"/>
    <property type="match status" value="1"/>
</dbReference>
<evidence type="ECO:0008006" key="3">
    <source>
        <dbReference type="Google" id="ProtNLM"/>
    </source>
</evidence>
<comment type="caution">
    <text evidence="1">The sequence shown here is derived from an EMBL/GenBank/DDBJ whole genome shotgun (WGS) entry which is preliminary data.</text>
</comment>
<evidence type="ECO:0000313" key="2">
    <source>
        <dbReference type="Proteomes" id="UP000075737"/>
    </source>
</evidence>
<dbReference type="STRING" id="520767.ATZ99_04170"/>
<sequence length="80" mass="9058">MVKLSVCVGSSCHLRGAYDIIKIFESLIKQYKLEDKIKLTAEFCCGNCTQPVSVKIDQNGPFSVTRENAGEFFKKYFLEV</sequence>
<accession>A0A162MUY5</accession>
<dbReference type="Proteomes" id="UP000075737">
    <property type="component" value="Unassembled WGS sequence"/>
</dbReference>
<proteinExistence type="predicted"/>
<dbReference type="SUPFAM" id="SSF52833">
    <property type="entry name" value="Thioredoxin-like"/>
    <property type="match status" value="1"/>
</dbReference>
<reference evidence="1 2" key="1">
    <citation type="submission" date="2015-12" db="EMBL/GenBank/DDBJ databases">
        <title>Draft genome of Thermovenabulum gondwanense isolated from a red thermophilic microbial mat colonisisng an outflow channel of a bore well.</title>
        <authorList>
            <person name="Patel B.K."/>
        </authorList>
    </citation>
    <scope>NUCLEOTIDE SEQUENCE [LARGE SCALE GENOMIC DNA]</scope>
    <source>
        <strain evidence="1 2">R270</strain>
    </source>
</reference>